<evidence type="ECO:0000313" key="5">
    <source>
        <dbReference type="EMBL" id="CAB4300846.1"/>
    </source>
</evidence>
<protein>
    <recommendedName>
        <fullName evidence="3">Plastocyanin-like domain-containing protein</fullName>
    </recommendedName>
</protein>
<dbReference type="GO" id="GO:0005507">
    <property type="term" value="F:copper ion binding"/>
    <property type="evidence" value="ECO:0007669"/>
    <property type="project" value="InterPro"/>
</dbReference>
<dbReference type="EMBL" id="CAEKKB010000002">
    <property type="protein sequence ID" value="CAB4300846.1"/>
    <property type="molecule type" value="Genomic_DNA"/>
</dbReference>
<reference evidence="5 6" key="2">
    <citation type="submission" date="2020-05" db="EMBL/GenBank/DDBJ databases">
        <authorList>
            <person name="Campoy J."/>
            <person name="Schneeberger K."/>
            <person name="Spophaly S."/>
        </authorList>
    </citation>
    <scope>NUCLEOTIDE SEQUENCE [LARGE SCALE GENOMIC DNA]</scope>
    <source>
        <strain evidence="5">PruArmRojPasFocal</strain>
    </source>
</reference>
<name>A0A6J5WGC0_PRUAR</name>
<evidence type="ECO:0000313" key="4">
    <source>
        <dbReference type="EMBL" id="CAB4270445.1"/>
    </source>
</evidence>
<dbReference type="Proteomes" id="UP000507245">
    <property type="component" value="Unassembled WGS sequence"/>
</dbReference>
<feature type="domain" description="Plastocyanin-like" evidence="3">
    <location>
        <begin position="41"/>
        <end position="91"/>
    </location>
</feature>
<keyword evidence="2" id="KW-0732">Signal</keyword>
<feature type="chain" id="PRO_5033888831" description="Plastocyanin-like domain-containing protein" evidence="2">
    <location>
        <begin position="28"/>
        <end position="123"/>
    </location>
</feature>
<proteinExistence type="inferred from homology"/>
<dbReference type="EMBL" id="CAEKDK010000002">
    <property type="protein sequence ID" value="CAB4270445.1"/>
    <property type="molecule type" value="Genomic_DNA"/>
</dbReference>
<dbReference type="InterPro" id="IPR011707">
    <property type="entry name" value="Cu-oxidase-like_N"/>
</dbReference>
<sequence length="123" mass="13747">MASTGYHRRLIKCAMLIAAALVAQANAIHIYLEWNVTLDSTIKPVSQDQPVIAINGLFPGPLINTTTNDFVHVNVFNNMDEPLLFTWYANKQFWIDHMLVYKSRFNELGENGVGDAGMGYSKG</sequence>
<keyword evidence="7" id="KW-1185">Reference proteome</keyword>
<evidence type="ECO:0000256" key="2">
    <source>
        <dbReference type="SAM" id="SignalP"/>
    </source>
</evidence>
<gene>
    <name evidence="4" type="ORF">CURHAP_LOCUS16562</name>
    <name evidence="5" type="ORF">ORAREDHAP_LOCUS16144</name>
</gene>
<evidence type="ECO:0000313" key="7">
    <source>
        <dbReference type="Proteomes" id="UP000507245"/>
    </source>
</evidence>
<dbReference type="OrthoDB" id="2121828at2759"/>
<dbReference type="Pfam" id="PF07732">
    <property type="entry name" value="Cu-oxidase_3"/>
    <property type="match status" value="1"/>
</dbReference>
<organism evidence="5 7">
    <name type="scientific">Prunus armeniaca</name>
    <name type="common">Apricot</name>
    <name type="synonym">Armeniaca vulgaris</name>
    <dbReference type="NCBI Taxonomy" id="36596"/>
    <lineage>
        <taxon>Eukaryota</taxon>
        <taxon>Viridiplantae</taxon>
        <taxon>Streptophyta</taxon>
        <taxon>Embryophyta</taxon>
        <taxon>Tracheophyta</taxon>
        <taxon>Spermatophyta</taxon>
        <taxon>Magnoliopsida</taxon>
        <taxon>eudicotyledons</taxon>
        <taxon>Gunneridae</taxon>
        <taxon>Pentapetalae</taxon>
        <taxon>rosids</taxon>
        <taxon>fabids</taxon>
        <taxon>Rosales</taxon>
        <taxon>Rosaceae</taxon>
        <taxon>Amygdaloideae</taxon>
        <taxon>Amygdaleae</taxon>
        <taxon>Prunus</taxon>
    </lineage>
</organism>
<dbReference type="Gene3D" id="2.60.40.420">
    <property type="entry name" value="Cupredoxins - blue copper proteins"/>
    <property type="match status" value="1"/>
</dbReference>
<reference evidence="7" key="1">
    <citation type="journal article" date="2020" name="Genome Biol.">
        <title>Gamete binning: chromosome-level and haplotype-resolved genome assembly enabled by high-throughput single-cell sequencing of gamete genomes.</title>
        <authorList>
            <person name="Campoy J.A."/>
            <person name="Sun H."/>
            <person name="Goel M."/>
            <person name="Jiao W.-B."/>
            <person name="Folz-Donahue K."/>
            <person name="Wang N."/>
            <person name="Rubio M."/>
            <person name="Liu C."/>
            <person name="Kukat C."/>
            <person name="Ruiz D."/>
            <person name="Huettel B."/>
            <person name="Schneeberger K."/>
        </authorList>
    </citation>
    <scope>NUCLEOTIDE SEQUENCE [LARGE SCALE GENOMIC DNA]</scope>
    <source>
        <strain evidence="7">cv. Rojo Pasion</strain>
    </source>
</reference>
<feature type="signal peptide" evidence="2">
    <location>
        <begin position="1"/>
        <end position="27"/>
    </location>
</feature>
<accession>A0A6J5WGC0</accession>
<evidence type="ECO:0000313" key="6">
    <source>
        <dbReference type="Proteomes" id="UP000507222"/>
    </source>
</evidence>
<dbReference type="SUPFAM" id="SSF49503">
    <property type="entry name" value="Cupredoxins"/>
    <property type="match status" value="1"/>
</dbReference>
<comment type="similarity">
    <text evidence="1">Belongs to the multicopper oxidase family.</text>
</comment>
<dbReference type="InterPro" id="IPR008972">
    <property type="entry name" value="Cupredoxin"/>
</dbReference>
<dbReference type="AlphaFoldDB" id="A0A6J5WGC0"/>
<dbReference type="Proteomes" id="UP000507222">
    <property type="component" value="Unassembled WGS sequence"/>
</dbReference>
<evidence type="ECO:0000259" key="3">
    <source>
        <dbReference type="Pfam" id="PF07732"/>
    </source>
</evidence>
<evidence type="ECO:0000256" key="1">
    <source>
        <dbReference type="ARBA" id="ARBA00010609"/>
    </source>
</evidence>